<feature type="region of interest" description="Disordered" evidence="1">
    <location>
        <begin position="128"/>
        <end position="178"/>
    </location>
</feature>
<accession>A0ABN9RFC5</accession>
<evidence type="ECO:0000313" key="3">
    <source>
        <dbReference type="Proteomes" id="UP001189429"/>
    </source>
</evidence>
<organism evidence="2 3">
    <name type="scientific">Prorocentrum cordatum</name>
    <dbReference type="NCBI Taxonomy" id="2364126"/>
    <lineage>
        <taxon>Eukaryota</taxon>
        <taxon>Sar</taxon>
        <taxon>Alveolata</taxon>
        <taxon>Dinophyceae</taxon>
        <taxon>Prorocentrales</taxon>
        <taxon>Prorocentraceae</taxon>
        <taxon>Prorocentrum</taxon>
    </lineage>
</organism>
<sequence length="178" mass="19796">PCLQRPLRVHDLCIGTYILPEMASQYVEIDSQEDGDTCDFSLLVQHKDTLEDMQTVAAVWTMWFNTNGKPKYAVPLMEDIERLTIEIAELLSMIDPVLGGDSQPEWGCEPAGVITRARAALEKYEELKPHAKNLCEPSKPPPKRSASDPEPPPPSKAKKNEDQKGPADGEATENPEEK</sequence>
<reference evidence="2" key="1">
    <citation type="submission" date="2023-10" db="EMBL/GenBank/DDBJ databases">
        <authorList>
            <person name="Chen Y."/>
            <person name="Shah S."/>
            <person name="Dougan E. K."/>
            <person name="Thang M."/>
            <person name="Chan C."/>
        </authorList>
    </citation>
    <scope>NUCLEOTIDE SEQUENCE [LARGE SCALE GENOMIC DNA]</scope>
</reference>
<feature type="non-terminal residue" evidence="2">
    <location>
        <position position="1"/>
    </location>
</feature>
<dbReference type="Proteomes" id="UP001189429">
    <property type="component" value="Unassembled WGS sequence"/>
</dbReference>
<name>A0ABN9RFC5_9DINO</name>
<keyword evidence="3" id="KW-1185">Reference proteome</keyword>
<protein>
    <submittedName>
        <fullName evidence="2">Uncharacterized protein</fullName>
    </submittedName>
</protein>
<proteinExistence type="predicted"/>
<evidence type="ECO:0000313" key="2">
    <source>
        <dbReference type="EMBL" id="CAK0817741.1"/>
    </source>
</evidence>
<feature type="compositionally biased region" description="Basic and acidic residues" evidence="1">
    <location>
        <begin position="158"/>
        <end position="167"/>
    </location>
</feature>
<gene>
    <name evidence="2" type="ORF">PCOR1329_LOCUS20246</name>
</gene>
<comment type="caution">
    <text evidence="2">The sequence shown here is derived from an EMBL/GenBank/DDBJ whole genome shotgun (WGS) entry which is preliminary data.</text>
</comment>
<evidence type="ECO:0000256" key="1">
    <source>
        <dbReference type="SAM" id="MobiDB-lite"/>
    </source>
</evidence>
<dbReference type="EMBL" id="CAUYUJ010006546">
    <property type="protein sequence ID" value="CAK0817741.1"/>
    <property type="molecule type" value="Genomic_DNA"/>
</dbReference>